<keyword evidence="4 8" id="KW-0812">Transmembrane</keyword>
<feature type="transmembrane region" description="Helical" evidence="8">
    <location>
        <begin position="360"/>
        <end position="379"/>
    </location>
</feature>
<dbReference type="PANTHER" id="PTHR45826">
    <property type="entry name" value="POLYAMINE TRANSPORTER PUT1"/>
    <property type="match status" value="1"/>
</dbReference>
<dbReference type="InterPro" id="IPR044566">
    <property type="entry name" value="RMV1-like"/>
</dbReference>
<gene>
    <name evidence="9" type="ORF">ABB37_00681</name>
</gene>
<dbReference type="AlphaFoldDB" id="A0A0M9GAV2"/>
<feature type="transmembrane region" description="Helical" evidence="8">
    <location>
        <begin position="107"/>
        <end position="128"/>
    </location>
</feature>
<sequence length="523" mass="57446">MMRRGADPTASLAASRGRSASPIVRFRSPRADTEARPKAVLTTLTLLGVIYTASISGGYGLEDSVSAGGPLLSILFLCLIPFVWGIPVSLCVAELSCSIPSNAGPIMWVNCSFPPWVTFTTVLWTAFLNSVDNSLYPAVFADYCATLFHLGWVEKSLLKIFFLWMCALINIVGVMLVGTFSVAVMIVTILPFFLMFVLQLPHGFNWERISYVPEKINWAVFLPVVAWNFSGFDSAGNVIEEVQNPNPTFVRALILMIVAALATYIPPILAGASAQKLDHVPFDKWGDGFWVKVGEAVGGTPMAATVMVGGAISTLGLMTTLLATTSRSIAGMGTLNAFPSFFSKWVEHYSEKYKTPVHAILVNTTITCILSVCLTFQTLVQLDQVLYALRLIAILTSFLKLRLTQPLLERPYRVPGGNVAAVIWSCVPIVFSTFLIAMAMTGGPFIFYSSVVLILGTVIVSYVTVRFFRPDGFEGSLVEEYEDADMQTYGTILQMESSDWRNLHQKHLFIDQPPHINMARLRA</sequence>
<comment type="similarity">
    <text evidence="7">Belongs to the amino acid-polyamine-organocation (APC) superfamily. Polyamine:cation symporter (PHS) (TC 2.A.3.12) family.</text>
</comment>
<keyword evidence="10" id="KW-1185">Reference proteome</keyword>
<feature type="transmembrane region" description="Helical" evidence="8">
    <location>
        <begin position="218"/>
        <end position="236"/>
    </location>
</feature>
<evidence type="ECO:0000256" key="3">
    <source>
        <dbReference type="ARBA" id="ARBA00022475"/>
    </source>
</evidence>
<evidence type="ECO:0000313" key="10">
    <source>
        <dbReference type="Proteomes" id="UP000037923"/>
    </source>
</evidence>
<dbReference type="Gene3D" id="1.20.1740.10">
    <property type="entry name" value="Amino acid/polyamine transporter I"/>
    <property type="match status" value="1"/>
</dbReference>
<evidence type="ECO:0000313" key="9">
    <source>
        <dbReference type="EMBL" id="KPA86540.1"/>
    </source>
</evidence>
<dbReference type="GO" id="GO:0005886">
    <property type="term" value="C:plasma membrane"/>
    <property type="evidence" value="ECO:0007669"/>
    <property type="project" value="UniProtKB-SubCell"/>
</dbReference>
<dbReference type="FunFam" id="1.20.1740.10:FF:000041">
    <property type="entry name" value="Amino acid permease, putative"/>
    <property type="match status" value="1"/>
</dbReference>
<dbReference type="VEuPathDB" id="TriTrypDB:LpyrH10_01_6810"/>
<evidence type="ECO:0000256" key="1">
    <source>
        <dbReference type="ARBA" id="ARBA00004651"/>
    </source>
</evidence>
<dbReference type="Pfam" id="PF13520">
    <property type="entry name" value="AA_permease_2"/>
    <property type="match status" value="1"/>
</dbReference>
<reference evidence="9 10" key="1">
    <citation type="submission" date="2015-07" db="EMBL/GenBank/DDBJ databases">
        <title>High-quality genome of monoxenous trypanosomatid Leptomonas pyrrhocoris.</title>
        <authorList>
            <person name="Flegontov P."/>
            <person name="Butenko A."/>
            <person name="Firsov S."/>
            <person name="Vlcek C."/>
            <person name="Logacheva M.D."/>
            <person name="Field M."/>
            <person name="Filatov D."/>
            <person name="Flegontova O."/>
            <person name="Gerasimov E."/>
            <person name="Jackson A.P."/>
            <person name="Kelly S."/>
            <person name="Opperdoes F."/>
            <person name="O'Reilly A."/>
            <person name="Votypka J."/>
            <person name="Yurchenko V."/>
            <person name="Lukes J."/>
        </authorList>
    </citation>
    <scope>NUCLEOTIDE SEQUENCE [LARGE SCALE GENOMIC DNA]</scope>
    <source>
        <strain evidence="9">H10</strain>
    </source>
</reference>
<feature type="transmembrane region" description="Helical" evidence="8">
    <location>
        <begin position="385"/>
        <end position="403"/>
    </location>
</feature>
<proteinExistence type="inferred from homology"/>
<evidence type="ECO:0000256" key="5">
    <source>
        <dbReference type="ARBA" id="ARBA00022989"/>
    </source>
</evidence>
<comment type="caution">
    <text evidence="9">The sequence shown here is derived from an EMBL/GenBank/DDBJ whole genome shotgun (WGS) entry which is preliminary data.</text>
</comment>
<evidence type="ECO:0000256" key="8">
    <source>
        <dbReference type="SAM" id="Phobius"/>
    </source>
</evidence>
<feature type="transmembrane region" description="Helical" evidence="8">
    <location>
        <begin position="71"/>
        <end position="95"/>
    </location>
</feature>
<keyword evidence="6 8" id="KW-0472">Membrane</keyword>
<dbReference type="GO" id="GO:0015203">
    <property type="term" value="F:polyamine transmembrane transporter activity"/>
    <property type="evidence" value="ECO:0007669"/>
    <property type="project" value="UniProtKB-ARBA"/>
</dbReference>
<evidence type="ECO:0000256" key="2">
    <source>
        <dbReference type="ARBA" id="ARBA00022448"/>
    </source>
</evidence>
<organism evidence="9 10">
    <name type="scientific">Leptomonas pyrrhocoris</name>
    <name type="common">Firebug parasite</name>
    <dbReference type="NCBI Taxonomy" id="157538"/>
    <lineage>
        <taxon>Eukaryota</taxon>
        <taxon>Discoba</taxon>
        <taxon>Euglenozoa</taxon>
        <taxon>Kinetoplastea</taxon>
        <taxon>Metakinetoplastina</taxon>
        <taxon>Trypanosomatida</taxon>
        <taxon>Trypanosomatidae</taxon>
        <taxon>Leishmaniinae</taxon>
        <taxon>Leptomonas</taxon>
    </lineage>
</organism>
<feature type="transmembrane region" description="Helical" evidence="8">
    <location>
        <begin position="302"/>
        <end position="323"/>
    </location>
</feature>
<feature type="transmembrane region" description="Helical" evidence="8">
    <location>
        <begin position="165"/>
        <end position="198"/>
    </location>
</feature>
<keyword evidence="2" id="KW-0813">Transport</keyword>
<evidence type="ECO:0000256" key="6">
    <source>
        <dbReference type="ARBA" id="ARBA00023136"/>
    </source>
</evidence>
<dbReference type="InterPro" id="IPR002293">
    <property type="entry name" value="AA/rel_permease1"/>
</dbReference>
<keyword evidence="5 8" id="KW-1133">Transmembrane helix</keyword>
<dbReference type="RefSeq" id="XP_015664979.1">
    <property type="nucleotide sequence ID" value="XM_015796971.1"/>
</dbReference>
<evidence type="ECO:0000256" key="4">
    <source>
        <dbReference type="ARBA" id="ARBA00022692"/>
    </source>
</evidence>
<dbReference type="Proteomes" id="UP000037923">
    <property type="component" value="Unassembled WGS sequence"/>
</dbReference>
<feature type="transmembrane region" description="Helical" evidence="8">
    <location>
        <begin position="415"/>
        <end position="439"/>
    </location>
</feature>
<protein>
    <submittedName>
        <fullName evidence="9">Putative amino acid permease</fullName>
    </submittedName>
</protein>
<dbReference type="OrthoDB" id="5982228at2759"/>
<evidence type="ECO:0000256" key="7">
    <source>
        <dbReference type="ARBA" id="ARBA00024041"/>
    </source>
</evidence>
<feature type="transmembrane region" description="Helical" evidence="8">
    <location>
        <begin position="39"/>
        <end position="59"/>
    </location>
</feature>
<keyword evidence="3" id="KW-1003">Cell membrane</keyword>
<comment type="subcellular location">
    <subcellularLocation>
        <location evidence="1">Cell membrane</location>
        <topology evidence="1">Multi-pass membrane protein</topology>
    </subcellularLocation>
</comment>
<accession>A0A0M9GAV2</accession>
<name>A0A0M9GAV2_LEPPY</name>
<dbReference type="PIRSF" id="PIRSF006060">
    <property type="entry name" value="AA_transporter"/>
    <property type="match status" value="1"/>
</dbReference>
<dbReference type="PANTHER" id="PTHR45826:SF7">
    <property type="entry name" value="ACID TRANSPORTER, PUTATIVE-RELATED"/>
    <property type="match status" value="1"/>
</dbReference>
<feature type="transmembrane region" description="Helical" evidence="8">
    <location>
        <begin position="248"/>
        <end position="269"/>
    </location>
</feature>
<dbReference type="EMBL" id="LGTL01000001">
    <property type="protein sequence ID" value="KPA86540.1"/>
    <property type="molecule type" value="Genomic_DNA"/>
</dbReference>
<dbReference type="GeneID" id="26900978"/>
<feature type="transmembrane region" description="Helical" evidence="8">
    <location>
        <begin position="445"/>
        <end position="465"/>
    </location>
</feature>
<dbReference type="OMA" id="FPQDGGY"/>